<evidence type="ECO:0000313" key="5">
    <source>
        <dbReference type="Proteomes" id="UP000244016"/>
    </source>
</evidence>
<feature type="region of interest" description="Disordered" evidence="2">
    <location>
        <begin position="56"/>
        <end position="120"/>
    </location>
</feature>
<comment type="caution">
    <text evidence="4">The sequence shown here is derived from an EMBL/GenBank/DDBJ whole genome shotgun (WGS) entry which is preliminary data.</text>
</comment>
<evidence type="ECO:0000256" key="1">
    <source>
        <dbReference type="ARBA" id="ARBA00022825"/>
    </source>
</evidence>
<dbReference type="InterPro" id="IPR036034">
    <property type="entry name" value="PDZ_sf"/>
</dbReference>
<dbReference type="SUPFAM" id="SSF50494">
    <property type="entry name" value="Trypsin-like serine proteases"/>
    <property type="match status" value="1"/>
</dbReference>
<feature type="domain" description="Peptidase S55" evidence="3">
    <location>
        <begin position="204"/>
        <end position="437"/>
    </location>
</feature>
<gene>
    <name evidence="4" type="ORF">BLITH_1308</name>
</gene>
<reference evidence="4 5" key="1">
    <citation type="submission" date="2017-08" db="EMBL/GenBank/DDBJ databases">
        <title>Burning lignite coal seam in the remote Altai Mountains harbors a hydrogen-driven thermophilic microbial community.</title>
        <authorList>
            <person name="Kadnikov V.V."/>
            <person name="Mardanov A.V."/>
            <person name="Ivasenko D."/>
            <person name="Beletsky A.V."/>
            <person name="Karnachuk O.V."/>
            <person name="Ravin N.V."/>
        </authorList>
    </citation>
    <scope>NUCLEOTIDE SEQUENCE [LARGE SCALE GENOMIC DNA]</scope>
    <source>
        <strain evidence="4">AL31</strain>
    </source>
</reference>
<dbReference type="NCBIfam" id="TIGR02860">
    <property type="entry name" value="spore_IV_B"/>
    <property type="match status" value="1"/>
</dbReference>
<dbReference type="Proteomes" id="UP000244016">
    <property type="component" value="Unassembled WGS sequence"/>
</dbReference>
<evidence type="ECO:0000259" key="3">
    <source>
        <dbReference type="PROSITE" id="PS51494"/>
    </source>
</evidence>
<dbReference type="PROSITE" id="PS51494">
    <property type="entry name" value="SPOIVB"/>
    <property type="match status" value="1"/>
</dbReference>
<dbReference type="SUPFAM" id="SSF50156">
    <property type="entry name" value="PDZ domain-like"/>
    <property type="match status" value="1"/>
</dbReference>
<dbReference type="Gene3D" id="2.30.42.10">
    <property type="match status" value="1"/>
</dbReference>
<dbReference type="InterPro" id="IPR008763">
    <property type="entry name" value="Peptidase_S55"/>
</dbReference>
<evidence type="ECO:0000313" key="4">
    <source>
        <dbReference type="EMBL" id="PTQ51670.1"/>
    </source>
</evidence>
<sequence length="437" mass="46573">MRWNRVSHLVRSQRMFSLGVFALILPLLVLAHAFLPVAGESISAPAVLPTFSSAVPAGSPATDGTHAFPPPSATTEVARVPEHAASFSSTPVNSPPEPARPSQETESATPPEALPPSSLRVHPGGISLGIKLQDEGLLVVGIKKIPTNDGHLVSPGEEARIHVGDRILMVDSVALERAELLGELVERAGAERRPLTLLVRSGEKVRTVQVHPVLDPEDNRYKLGLYVRDGASGIGTLTFVDPVSKRFAALGHVILDQDTREPIVPRGGSVSLSTVVSVERGAEGKPGAIRAIFSDGEKIGNVEENTDFGVFGTLDRLPEEIAHAPLVSLARVNEIAAGPAEILTVVEGRAVERFQIEVEGVDRERRPTTKGIVFRVTDPRLVERTGGIVQGMSGSPILQNGKLVGAVTHVFVGDPRKGYGVAAEWMWERGGFAPPEK</sequence>
<organism evidence="4 5">
    <name type="scientific">Brockia lithotrophica</name>
    <dbReference type="NCBI Taxonomy" id="933949"/>
    <lineage>
        <taxon>Bacteria</taxon>
        <taxon>Bacillati</taxon>
        <taxon>Bacillota</taxon>
        <taxon>Bacilli</taxon>
        <taxon>Bacillales</taxon>
        <taxon>Bacillales Family X. Incertae Sedis</taxon>
        <taxon>Brockia</taxon>
    </lineage>
</organism>
<keyword evidence="1" id="KW-0378">Hydrolase</keyword>
<protein>
    <submittedName>
        <fullName evidence="4">Stage IV sporulation protein B</fullName>
    </submittedName>
</protein>
<dbReference type="AlphaFoldDB" id="A0A2T5G658"/>
<dbReference type="InterPro" id="IPR009003">
    <property type="entry name" value="Peptidase_S1_PA"/>
</dbReference>
<keyword evidence="1" id="KW-0720">Serine protease</keyword>
<evidence type="ECO:0000256" key="2">
    <source>
        <dbReference type="SAM" id="MobiDB-lite"/>
    </source>
</evidence>
<accession>A0A2T5G658</accession>
<dbReference type="EMBL" id="PEBW01000004">
    <property type="protein sequence ID" value="PTQ51670.1"/>
    <property type="molecule type" value="Genomic_DNA"/>
</dbReference>
<keyword evidence="1" id="KW-0645">Protease</keyword>
<dbReference type="GO" id="GO:0008236">
    <property type="term" value="F:serine-type peptidase activity"/>
    <property type="evidence" value="ECO:0007669"/>
    <property type="project" value="UniProtKB-KW"/>
</dbReference>
<dbReference type="Pfam" id="PF05580">
    <property type="entry name" value="Peptidase_S55"/>
    <property type="match status" value="1"/>
</dbReference>
<name>A0A2T5G658_9BACL</name>
<proteinExistence type="predicted"/>
<dbReference type="InterPro" id="IPR014219">
    <property type="entry name" value="SpoIVB"/>
</dbReference>